<comment type="caution">
    <text evidence="4">The sequence shown here is derived from an EMBL/GenBank/DDBJ whole genome shotgun (WGS) entry which is preliminary data.</text>
</comment>
<evidence type="ECO:0000313" key="5">
    <source>
        <dbReference type="Proteomes" id="UP001249851"/>
    </source>
</evidence>
<dbReference type="InterPro" id="IPR000421">
    <property type="entry name" value="FA58C"/>
</dbReference>
<reference evidence="4" key="1">
    <citation type="journal article" date="2023" name="G3 (Bethesda)">
        <title>Whole genome assembly and annotation of the endangered Caribbean coral Acropora cervicornis.</title>
        <authorList>
            <person name="Selwyn J.D."/>
            <person name="Vollmer S.V."/>
        </authorList>
    </citation>
    <scope>NUCLEOTIDE SEQUENCE</scope>
    <source>
        <strain evidence="4">K2</strain>
    </source>
</reference>
<gene>
    <name evidence="4" type="ORF">P5673_000548</name>
</gene>
<evidence type="ECO:0000313" key="4">
    <source>
        <dbReference type="EMBL" id="KAK2574389.1"/>
    </source>
</evidence>
<feature type="chain" id="PRO_5042121609" description="F5/8 type C domain-containing protein" evidence="2">
    <location>
        <begin position="25"/>
        <end position="245"/>
    </location>
</feature>
<feature type="compositionally biased region" description="Polar residues" evidence="1">
    <location>
        <begin position="138"/>
        <end position="148"/>
    </location>
</feature>
<dbReference type="PANTHER" id="PTHR24543:SF334">
    <property type="entry name" value="F5_8 TYPE C DOMAIN-CONTAINING PROTEIN"/>
    <property type="match status" value="1"/>
</dbReference>
<organism evidence="4 5">
    <name type="scientific">Acropora cervicornis</name>
    <name type="common">Staghorn coral</name>
    <dbReference type="NCBI Taxonomy" id="6130"/>
    <lineage>
        <taxon>Eukaryota</taxon>
        <taxon>Metazoa</taxon>
        <taxon>Cnidaria</taxon>
        <taxon>Anthozoa</taxon>
        <taxon>Hexacorallia</taxon>
        <taxon>Scleractinia</taxon>
        <taxon>Astrocoeniina</taxon>
        <taxon>Acroporidae</taxon>
        <taxon>Acropora</taxon>
    </lineage>
</organism>
<dbReference type="PROSITE" id="PS50022">
    <property type="entry name" value="FA58C_3"/>
    <property type="match status" value="1"/>
</dbReference>
<dbReference type="Pfam" id="PF00754">
    <property type="entry name" value="F5_F8_type_C"/>
    <property type="match status" value="1"/>
</dbReference>
<reference evidence="4" key="2">
    <citation type="journal article" date="2023" name="Science">
        <title>Genomic signatures of disease resistance in endangered staghorn corals.</title>
        <authorList>
            <person name="Vollmer S.V."/>
            <person name="Selwyn J.D."/>
            <person name="Despard B.A."/>
            <person name="Roesel C.L."/>
        </authorList>
    </citation>
    <scope>NUCLEOTIDE SEQUENCE</scope>
    <source>
        <strain evidence="4">K2</strain>
    </source>
</reference>
<keyword evidence="2" id="KW-0732">Signal</keyword>
<keyword evidence="5" id="KW-1185">Reference proteome</keyword>
<dbReference type="InterPro" id="IPR008979">
    <property type="entry name" value="Galactose-bd-like_sf"/>
</dbReference>
<evidence type="ECO:0000259" key="3">
    <source>
        <dbReference type="PROSITE" id="PS50022"/>
    </source>
</evidence>
<dbReference type="PANTHER" id="PTHR24543">
    <property type="entry name" value="MULTICOPPER OXIDASE-RELATED"/>
    <property type="match status" value="1"/>
</dbReference>
<feature type="signal peptide" evidence="2">
    <location>
        <begin position="1"/>
        <end position="24"/>
    </location>
</feature>
<feature type="region of interest" description="Disordered" evidence="1">
    <location>
        <begin position="130"/>
        <end position="149"/>
    </location>
</feature>
<protein>
    <recommendedName>
        <fullName evidence="3">F5/8 type C domain-containing protein</fullName>
    </recommendedName>
</protein>
<dbReference type="Gene3D" id="2.60.120.260">
    <property type="entry name" value="Galactose-binding domain-like"/>
    <property type="match status" value="1"/>
</dbReference>
<dbReference type="Proteomes" id="UP001249851">
    <property type="component" value="Unassembled WGS sequence"/>
</dbReference>
<dbReference type="SUPFAM" id="SSF49785">
    <property type="entry name" value="Galactose-binding domain-like"/>
    <property type="match status" value="1"/>
</dbReference>
<evidence type="ECO:0000256" key="2">
    <source>
        <dbReference type="SAM" id="SignalP"/>
    </source>
</evidence>
<evidence type="ECO:0000256" key="1">
    <source>
        <dbReference type="SAM" id="MobiDB-lite"/>
    </source>
</evidence>
<dbReference type="EMBL" id="JARQWQ010000001">
    <property type="protein sequence ID" value="KAK2574389.1"/>
    <property type="molecule type" value="Genomic_DNA"/>
</dbReference>
<feature type="domain" description="F5/8 type C" evidence="3">
    <location>
        <begin position="124"/>
        <end position="245"/>
    </location>
</feature>
<accession>A0AAD9R7F3</accession>
<name>A0AAD9R7F3_ACRCE</name>
<dbReference type="AlphaFoldDB" id="A0AAD9R7F3"/>
<sequence>MFPKFMMAAHFVILSHLPMQVTLASVMQCKGATRSIPDRVLAGHMFLTKPCQSTVACVAICDEHRPLCQSINYYQNTKTADSSPKDMKDYEWATYITNGMRLLSCNDSDFQCEGQTGICQITPSGNKCKASESGKIPDSSQTPSSFTRNGVDPRYARLYSATSWSTAINNRSQWLQVDLGMETAIKKIATQSKCDSLQRVTTYEISSRFDGGEWPPYLENNAVKMSRYAVADANFMKDSWHLLTL</sequence>
<proteinExistence type="predicted"/>